<evidence type="ECO:0000259" key="10">
    <source>
        <dbReference type="Pfam" id="PF00909"/>
    </source>
</evidence>
<name>A0AAU7ASU5_9ACTN</name>
<feature type="transmembrane region" description="Helical" evidence="8">
    <location>
        <begin position="320"/>
        <end position="338"/>
    </location>
</feature>
<keyword evidence="3 8" id="KW-0813">Transport</keyword>
<organism evidence="11">
    <name type="scientific">Paraconexibacter sp. AEG42_29</name>
    <dbReference type="NCBI Taxonomy" id="2997339"/>
    <lineage>
        <taxon>Bacteria</taxon>
        <taxon>Bacillati</taxon>
        <taxon>Actinomycetota</taxon>
        <taxon>Thermoleophilia</taxon>
        <taxon>Solirubrobacterales</taxon>
        <taxon>Paraconexibacteraceae</taxon>
        <taxon>Paraconexibacter</taxon>
    </lineage>
</organism>
<feature type="transmembrane region" description="Helical" evidence="8">
    <location>
        <begin position="217"/>
        <end position="238"/>
    </location>
</feature>
<proteinExistence type="inferred from homology"/>
<dbReference type="AlphaFoldDB" id="A0AAU7ASU5"/>
<sequence>MRRTTVARGLALGLLAALLVPAVASADTLEAAGAGKFADSTGINTIWVMVAAMVVMLMQVGFMFLEIGFSRGKNAGTVVAKILVNFSIAGIMFWLVGYAIAFGAETDGFGGLFGTTGFLLRDFGDPSVAFPVLAVGDVTVEAKFFFQFVFCAVSLAIVWGTTLERIKFGVYIIYGIIFAGLIYPLGAHWVFGGGFLQTGYLFKIFTDDYAKFGVQDFAGSTAVHLIGATGALAALLLLGPRKGKYGPDGKPRAIPGHNMPLFGLSVLILWFGWFGFNGGTTLSALDGRFPEVMLVTNLAAASGVLGAALVSYLKTKTLDIGMAGNGAIGGLVAITAPSGYVEAWTAPIIGGIAGVIVVYGVYAIDKKLDDPVGALTAHGLCGIWGTISCGIFTAPRLAQYAEFGDPAGGLIYSGSFVQLAGQVVAVVIAFAFVFAMSFGTFWIIKKTYGLRVSEEEEDAGLDISEHGMYGYPEQFIPAPELVGYGAVPSAATVAAPIATTKEVPA</sequence>
<evidence type="ECO:0000256" key="7">
    <source>
        <dbReference type="ARBA" id="ARBA00023177"/>
    </source>
</evidence>
<comment type="subcellular location">
    <subcellularLocation>
        <location evidence="8">Cell membrane</location>
        <topology evidence="8">Multi-pass membrane protein</topology>
    </subcellularLocation>
    <subcellularLocation>
        <location evidence="1">Membrane</location>
        <topology evidence="1">Multi-pass membrane protein</topology>
    </subcellularLocation>
</comment>
<feature type="transmembrane region" description="Helical" evidence="8">
    <location>
        <begin position="344"/>
        <end position="362"/>
    </location>
</feature>
<feature type="transmembrane region" description="Helical" evidence="8">
    <location>
        <begin position="419"/>
        <end position="444"/>
    </location>
</feature>
<dbReference type="GO" id="GO:0005886">
    <property type="term" value="C:plasma membrane"/>
    <property type="evidence" value="ECO:0007669"/>
    <property type="project" value="UniProtKB-SubCell"/>
</dbReference>
<evidence type="ECO:0000256" key="6">
    <source>
        <dbReference type="ARBA" id="ARBA00023136"/>
    </source>
</evidence>
<dbReference type="InterPro" id="IPR024041">
    <property type="entry name" value="NH4_transpt_AmtB-like_dom"/>
</dbReference>
<feature type="transmembrane region" description="Helical" evidence="8">
    <location>
        <begin position="374"/>
        <end position="394"/>
    </location>
</feature>
<keyword evidence="7 8" id="KW-0924">Ammonia transport</keyword>
<dbReference type="GO" id="GO:0008519">
    <property type="term" value="F:ammonium channel activity"/>
    <property type="evidence" value="ECO:0007669"/>
    <property type="project" value="InterPro"/>
</dbReference>
<dbReference type="Pfam" id="PF00909">
    <property type="entry name" value="Ammonium_transp"/>
    <property type="match status" value="1"/>
</dbReference>
<evidence type="ECO:0000256" key="9">
    <source>
        <dbReference type="SAM" id="SignalP"/>
    </source>
</evidence>
<accession>A0AAU7ASU5</accession>
<dbReference type="PANTHER" id="PTHR11730">
    <property type="entry name" value="AMMONIUM TRANSPORTER"/>
    <property type="match status" value="1"/>
</dbReference>
<dbReference type="PROSITE" id="PS01219">
    <property type="entry name" value="AMMONIUM_TRANSP"/>
    <property type="match status" value="1"/>
</dbReference>
<feature type="domain" description="Ammonium transporter AmtB-like" evidence="10">
    <location>
        <begin position="47"/>
        <end position="471"/>
    </location>
</feature>
<evidence type="ECO:0000256" key="4">
    <source>
        <dbReference type="ARBA" id="ARBA00022692"/>
    </source>
</evidence>
<keyword evidence="6 8" id="KW-0472">Membrane</keyword>
<dbReference type="GO" id="GO:0097272">
    <property type="term" value="P:ammonium homeostasis"/>
    <property type="evidence" value="ECO:0007669"/>
    <property type="project" value="TreeGrafter"/>
</dbReference>
<evidence type="ECO:0000256" key="2">
    <source>
        <dbReference type="ARBA" id="ARBA00005887"/>
    </source>
</evidence>
<dbReference type="NCBIfam" id="TIGR00836">
    <property type="entry name" value="amt"/>
    <property type="match status" value="1"/>
</dbReference>
<feature type="signal peptide" evidence="9">
    <location>
        <begin position="1"/>
        <end position="26"/>
    </location>
</feature>
<dbReference type="InterPro" id="IPR018047">
    <property type="entry name" value="Ammonium_transpt_CS"/>
</dbReference>
<dbReference type="EMBL" id="CP114014">
    <property type="protein sequence ID" value="XAY04661.1"/>
    <property type="molecule type" value="Genomic_DNA"/>
</dbReference>
<dbReference type="InterPro" id="IPR029020">
    <property type="entry name" value="Ammonium/urea_transptr"/>
</dbReference>
<evidence type="ECO:0000256" key="8">
    <source>
        <dbReference type="RuleBase" id="RU362002"/>
    </source>
</evidence>
<evidence type="ECO:0000256" key="5">
    <source>
        <dbReference type="ARBA" id="ARBA00022989"/>
    </source>
</evidence>
<protein>
    <recommendedName>
        <fullName evidence="8">Ammonium transporter</fullName>
    </recommendedName>
</protein>
<keyword evidence="9" id="KW-0732">Signal</keyword>
<dbReference type="KEGG" id="parq:DSM112329_01496"/>
<dbReference type="Gene3D" id="1.10.3430.10">
    <property type="entry name" value="Ammonium transporter AmtB like domains"/>
    <property type="match status" value="1"/>
</dbReference>
<keyword evidence="4 8" id="KW-0812">Transmembrane</keyword>
<comment type="similarity">
    <text evidence="2 8">Belongs to the ammonia transporter channel (TC 1.A.11.2) family.</text>
</comment>
<reference evidence="11" key="1">
    <citation type="submission" date="2022-12" db="EMBL/GenBank/DDBJ databases">
        <title>Paraconexibacter alkalitolerans sp. nov. and Baekduia alba sp. nov., isolated from soil and emended description of the genera Paraconexibacter (Chun et al., 2020) and Baekduia (An et al., 2020).</title>
        <authorList>
            <person name="Vieira S."/>
            <person name="Huber K.J."/>
            <person name="Geppert A."/>
            <person name="Wolf J."/>
            <person name="Neumann-Schaal M."/>
            <person name="Muesken M."/>
            <person name="Overmann J."/>
        </authorList>
    </citation>
    <scope>NUCLEOTIDE SEQUENCE</scope>
    <source>
        <strain evidence="11">AEG42_29</strain>
    </source>
</reference>
<evidence type="ECO:0000256" key="3">
    <source>
        <dbReference type="ARBA" id="ARBA00022448"/>
    </source>
</evidence>
<feature type="transmembrane region" description="Helical" evidence="8">
    <location>
        <begin position="144"/>
        <end position="161"/>
    </location>
</feature>
<dbReference type="SUPFAM" id="SSF111352">
    <property type="entry name" value="Ammonium transporter"/>
    <property type="match status" value="1"/>
</dbReference>
<dbReference type="InterPro" id="IPR001905">
    <property type="entry name" value="Ammonium_transpt"/>
</dbReference>
<keyword evidence="5 8" id="KW-1133">Transmembrane helix</keyword>
<feature type="transmembrane region" description="Helical" evidence="8">
    <location>
        <begin position="168"/>
        <end position="191"/>
    </location>
</feature>
<evidence type="ECO:0000313" key="11">
    <source>
        <dbReference type="EMBL" id="XAY04661.1"/>
    </source>
</evidence>
<feature type="transmembrane region" description="Helical" evidence="8">
    <location>
        <begin position="292"/>
        <end position="313"/>
    </location>
</feature>
<feature type="transmembrane region" description="Helical" evidence="8">
    <location>
        <begin position="82"/>
        <end position="104"/>
    </location>
</feature>
<feature type="chain" id="PRO_5043414236" description="Ammonium transporter" evidence="9">
    <location>
        <begin position="27"/>
        <end position="505"/>
    </location>
</feature>
<feature type="transmembrane region" description="Helical" evidence="8">
    <location>
        <begin position="46"/>
        <end position="70"/>
    </location>
</feature>
<gene>
    <name evidence="11" type="primary">nrgA_2</name>
    <name evidence="11" type="ORF">DSM112329_01496</name>
</gene>
<feature type="transmembrane region" description="Helical" evidence="8">
    <location>
        <begin position="259"/>
        <end position="276"/>
    </location>
</feature>
<dbReference type="PANTHER" id="PTHR11730:SF6">
    <property type="entry name" value="AMMONIUM TRANSPORTER"/>
    <property type="match status" value="1"/>
</dbReference>
<evidence type="ECO:0000256" key="1">
    <source>
        <dbReference type="ARBA" id="ARBA00004141"/>
    </source>
</evidence>